<sequence length="511" mass="55274">MNPESLFAASGAAGRVLAAKDWSATTLGPPRDWSPSLRTAVCICLESRFPMIVMWGSELAYIYNDPCIPNLGDKHPAAMGMPLRQVWPEVWDELYPLSAQVMSGGGATWSANKRLLIRRHGYLEEAYFTFSFSPIREISDGARIAGVLSTYQETTRELIHSRRLACQRELTATLTRLRTQRSVCTRTPAVLEKYPEDIPYSIVVLWDRLPSLSAPLAVAASGLGERRATRNALAVLDRSGVLPEVVEATSLAGGRVVSRVPEWESVQLAGGSPAPATALVVALRNRPAATATPAGLLVIGVSDLLALDQDYRDFVEAIAGQISLGLMLARSREAERTRAASARRSSLHDALTGLPNRTSFLRNLGRALLRSRRRSGRVAVLFVDLDGFKAVNDTLGHRAGDDLLREVAGRLRRTVRPADVVARFAGDEFAVLCEEIATVGAVETIAGRVVDALALARRGGRPTVAASVGVALSGPGLLDPEELLNAADIAMYAAKRQGRGRYLLYEEGMRS</sequence>
<dbReference type="CDD" id="cd01949">
    <property type="entry name" value="GGDEF"/>
    <property type="match status" value="1"/>
</dbReference>
<keyword evidence="3" id="KW-1185">Reference proteome</keyword>
<dbReference type="NCBIfam" id="TIGR00254">
    <property type="entry name" value="GGDEF"/>
    <property type="match status" value="1"/>
</dbReference>
<dbReference type="InterPro" id="IPR029787">
    <property type="entry name" value="Nucleotide_cyclase"/>
</dbReference>
<dbReference type="PANTHER" id="PTHR46663:SF2">
    <property type="entry name" value="GGDEF DOMAIN-CONTAINING PROTEIN"/>
    <property type="match status" value="1"/>
</dbReference>
<proteinExistence type="predicted"/>
<accession>A0A0S4R180</accession>
<dbReference type="InterPro" id="IPR000160">
    <property type="entry name" value="GGDEF_dom"/>
</dbReference>
<gene>
    <name evidence="2" type="ORF">Ga0074812_15117</name>
</gene>
<dbReference type="Gene3D" id="3.30.70.270">
    <property type="match status" value="1"/>
</dbReference>
<dbReference type="SUPFAM" id="SSF55073">
    <property type="entry name" value="Nucleotide cyclase"/>
    <property type="match status" value="1"/>
</dbReference>
<dbReference type="InterPro" id="IPR043128">
    <property type="entry name" value="Rev_trsase/Diguanyl_cyclase"/>
</dbReference>
<reference evidence="3" key="1">
    <citation type="submission" date="2015-11" db="EMBL/GenBank/DDBJ databases">
        <authorList>
            <person name="Varghese N."/>
        </authorList>
    </citation>
    <scope>NUCLEOTIDE SEQUENCE [LARGE SCALE GENOMIC DNA]</scope>
    <source>
        <strain evidence="3">DSM 45899</strain>
    </source>
</reference>
<evidence type="ECO:0000313" key="2">
    <source>
        <dbReference type="EMBL" id="CUU60956.1"/>
    </source>
</evidence>
<dbReference type="SMART" id="SM00267">
    <property type="entry name" value="GGDEF"/>
    <property type="match status" value="1"/>
</dbReference>
<dbReference type="AlphaFoldDB" id="A0A0S4R180"/>
<dbReference type="EMBL" id="FAOZ01000051">
    <property type="protein sequence ID" value="CUU60956.1"/>
    <property type="molecule type" value="Genomic_DNA"/>
</dbReference>
<dbReference type="Proteomes" id="UP000198802">
    <property type="component" value="Unassembled WGS sequence"/>
</dbReference>
<protein>
    <submittedName>
        <fullName evidence="2">Diguanylate cyclase (GGDEF) domain-containing protein</fullName>
    </submittedName>
</protein>
<evidence type="ECO:0000259" key="1">
    <source>
        <dbReference type="PROSITE" id="PS50887"/>
    </source>
</evidence>
<dbReference type="PROSITE" id="PS50887">
    <property type="entry name" value="GGDEF"/>
    <property type="match status" value="1"/>
</dbReference>
<dbReference type="InterPro" id="IPR052163">
    <property type="entry name" value="DGC-Regulatory_Protein"/>
</dbReference>
<evidence type="ECO:0000313" key="3">
    <source>
        <dbReference type="Proteomes" id="UP000198802"/>
    </source>
</evidence>
<dbReference type="Gene3D" id="3.30.450.20">
    <property type="entry name" value="PAS domain"/>
    <property type="match status" value="1"/>
</dbReference>
<name>A0A0S4R180_9ACTN</name>
<organism evidence="2 3">
    <name type="scientific">Parafrankia irregularis</name>
    <dbReference type="NCBI Taxonomy" id="795642"/>
    <lineage>
        <taxon>Bacteria</taxon>
        <taxon>Bacillati</taxon>
        <taxon>Actinomycetota</taxon>
        <taxon>Actinomycetes</taxon>
        <taxon>Frankiales</taxon>
        <taxon>Frankiaceae</taxon>
        <taxon>Parafrankia</taxon>
    </lineage>
</organism>
<dbReference type="Pfam" id="PF00990">
    <property type="entry name" value="GGDEF"/>
    <property type="match status" value="1"/>
</dbReference>
<dbReference type="PANTHER" id="PTHR46663">
    <property type="entry name" value="DIGUANYLATE CYCLASE DGCT-RELATED"/>
    <property type="match status" value="1"/>
</dbReference>
<feature type="domain" description="GGDEF" evidence="1">
    <location>
        <begin position="376"/>
        <end position="507"/>
    </location>
</feature>